<dbReference type="PANTHER" id="PTHR21180:SF32">
    <property type="entry name" value="ENDONUCLEASE_EXONUCLEASE_PHOSPHATASE FAMILY DOMAIN-CONTAINING PROTEIN 1"/>
    <property type="match status" value="1"/>
</dbReference>
<accession>A0A1T5ACZ4</accession>
<dbReference type="Gene3D" id="1.10.150.280">
    <property type="entry name" value="AF1531-like domain"/>
    <property type="match status" value="1"/>
</dbReference>
<dbReference type="InterPro" id="IPR010994">
    <property type="entry name" value="RuvA_2-like"/>
</dbReference>
<proteinExistence type="predicted"/>
<dbReference type="InterPro" id="IPR051675">
    <property type="entry name" value="Endo/Exo/Phosphatase_dom_1"/>
</dbReference>
<gene>
    <name evidence="2" type="ORF">SAMN05660349_00596</name>
</gene>
<dbReference type="GO" id="GO:0015627">
    <property type="term" value="C:type II protein secretion system complex"/>
    <property type="evidence" value="ECO:0007669"/>
    <property type="project" value="TreeGrafter"/>
</dbReference>
<reference evidence="3" key="1">
    <citation type="submission" date="2017-02" db="EMBL/GenBank/DDBJ databases">
        <authorList>
            <person name="Varghese N."/>
            <person name="Submissions S."/>
        </authorList>
    </citation>
    <scope>NUCLEOTIDE SEQUENCE [LARGE SCALE GENOMIC DNA]</scope>
    <source>
        <strain evidence="3">DSM 24967</strain>
    </source>
</reference>
<protein>
    <submittedName>
        <fullName evidence="2">Competence protein ComEA helix-hairpin-helix repeat region</fullName>
    </submittedName>
</protein>
<dbReference type="PANTHER" id="PTHR21180">
    <property type="entry name" value="ENDONUCLEASE/EXONUCLEASE/PHOSPHATASE FAMILY DOMAIN-CONTAINING PROTEIN 1"/>
    <property type="match status" value="1"/>
</dbReference>
<dbReference type="AlphaFoldDB" id="A0A1T5ACZ4"/>
<evidence type="ECO:0000256" key="1">
    <source>
        <dbReference type="SAM" id="MobiDB-lite"/>
    </source>
</evidence>
<evidence type="ECO:0000313" key="3">
    <source>
        <dbReference type="Proteomes" id="UP000190852"/>
    </source>
</evidence>
<evidence type="ECO:0000313" key="2">
    <source>
        <dbReference type="EMBL" id="SKB32800.1"/>
    </source>
</evidence>
<organism evidence="2 3">
    <name type="scientific">Parabacteroides chartae</name>
    <dbReference type="NCBI Taxonomy" id="1037355"/>
    <lineage>
        <taxon>Bacteria</taxon>
        <taxon>Pseudomonadati</taxon>
        <taxon>Bacteroidota</taxon>
        <taxon>Bacteroidia</taxon>
        <taxon>Bacteroidales</taxon>
        <taxon>Tannerellaceae</taxon>
        <taxon>Parabacteroides</taxon>
    </lineage>
</organism>
<dbReference type="RefSeq" id="WP_079682315.1">
    <property type="nucleotide sequence ID" value="NZ_FUYQ01000003.1"/>
</dbReference>
<name>A0A1T5ACZ4_9BACT</name>
<dbReference type="GO" id="GO:0015628">
    <property type="term" value="P:protein secretion by the type II secretion system"/>
    <property type="evidence" value="ECO:0007669"/>
    <property type="project" value="TreeGrafter"/>
</dbReference>
<dbReference type="Proteomes" id="UP000190852">
    <property type="component" value="Unassembled WGS sequence"/>
</dbReference>
<dbReference type="EMBL" id="FUYQ01000003">
    <property type="protein sequence ID" value="SKB32800.1"/>
    <property type="molecule type" value="Genomic_DNA"/>
</dbReference>
<dbReference type="SUPFAM" id="SSF47781">
    <property type="entry name" value="RuvA domain 2-like"/>
    <property type="match status" value="2"/>
</dbReference>
<sequence length="238" mass="27307">MWKDYLYFSKGERRALLILVGLLSVSLGLLIFTDSPGTEIEEPPYSKQPMGYETSKQQDKPDLSDPKKAADSQGSTPQVRYPKQYKSYVADKPGKYENKQQKYPLGTVVDLNKADTSELKCIPGIGSTYATRIVKFRNLLGGFYSVAQLKEVYGIDEEKFDTLKEWFTVNENTLKQLLVNQLPEDSIRKHPYIDYRQAKVLVRLRKKIGKLSGWDNLLLLEEFTEADKSRLTPYLSFD</sequence>
<dbReference type="Pfam" id="PF12836">
    <property type="entry name" value="HHH_3"/>
    <property type="match status" value="1"/>
</dbReference>
<keyword evidence="3" id="KW-1185">Reference proteome</keyword>
<feature type="compositionally biased region" description="Basic and acidic residues" evidence="1">
    <location>
        <begin position="56"/>
        <end position="70"/>
    </location>
</feature>
<feature type="region of interest" description="Disordered" evidence="1">
    <location>
        <begin position="38"/>
        <end position="78"/>
    </location>
</feature>